<dbReference type="GO" id="GO:0019239">
    <property type="term" value="F:deaminase activity"/>
    <property type="evidence" value="ECO:0007669"/>
    <property type="project" value="TreeGrafter"/>
</dbReference>
<dbReference type="Proteomes" id="UP000199473">
    <property type="component" value="Unassembled WGS sequence"/>
</dbReference>
<name>A0A1I4EHJ1_9PROT</name>
<dbReference type="STRING" id="1123062.SAMN02745775_11674"/>
<protein>
    <submittedName>
        <fullName evidence="1">Aminoacrylate peracid reductase</fullName>
    </submittedName>
</protein>
<dbReference type="GO" id="GO:0005829">
    <property type="term" value="C:cytosol"/>
    <property type="evidence" value="ECO:0007669"/>
    <property type="project" value="TreeGrafter"/>
</dbReference>
<dbReference type="CDD" id="cd00448">
    <property type="entry name" value="YjgF_YER057c_UK114_family"/>
    <property type="match status" value="1"/>
</dbReference>
<dbReference type="SUPFAM" id="SSF55298">
    <property type="entry name" value="YjgF-like"/>
    <property type="match status" value="1"/>
</dbReference>
<sequence>MPKKGIISDKVFKGSRPFPHATIAGGFMFVCFTGRDRDGRFAIGDVRAQTQQCIDNIRTVIEEAGGSLKDVVKCTVYVTDRANWEPMNEVYFANFAEDGPHRVSCIVTGLGSPDCLVEIDATAYLGEKAG</sequence>
<dbReference type="PANTHER" id="PTHR11803">
    <property type="entry name" value="2-IMINOBUTANOATE/2-IMINOPROPANOATE DEAMINASE RIDA"/>
    <property type="match status" value="1"/>
</dbReference>
<evidence type="ECO:0000313" key="2">
    <source>
        <dbReference type="Proteomes" id="UP000199473"/>
    </source>
</evidence>
<evidence type="ECO:0000313" key="1">
    <source>
        <dbReference type="EMBL" id="SFL05234.1"/>
    </source>
</evidence>
<gene>
    <name evidence="1" type="ORF">SAMN02745775_11674</name>
</gene>
<accession>A0A1I4EHJ1</accession>
<dbReference type="Pfam" id="PF01042">
    <property type="entry name" value="Ribonuc_L-PSP"/>
    <property type="match status" value="1"/>
</dbReference>
<proteinExistence type="predicted"/>
<dbReference type="EMBL" id="FOSQ01000016">
    <property type="protein sequence ID" value="SFL05234.1"/>
    <property type="molecule type" value="Genomic_DNA"/>
</dbReference>
<dbReference type="InterPro" id="IPR006175">
    <property type="entry name" value="YjgF/YER057c/UK114"/>
</dbReference>
<dbReference type="AlphaFoldDB" id="A0A1I4EHJ1"/>
<dbReference type="InterPro" id="IPR035959">
    <property type="entry name" value="RutC-like_sf"/>
</dbReference>
<reference evidence="1 2" key="1">
    <citation type="submission" date="2016-10" db="EMBL/GenBank/DDBJ databases">
        <authorList>
            <person name="de Groot N.N."/>
        </authorList>
    </citation>
    <scope>NUCLEOTIDE SEQUENCE [LARGE SCALE GENOMIC DNA]</scope>
    <source>
        <strain evidence="1 2">DSM 19981</strain>
    </source>
</reference>
<dbReference type="RefSeq" id="WP_092962902.1">
    <property type="nucleotide sequence ID" value="NZ_FOSQ01000016.1"/>
</dbReference>
<dbReference type="PANTHER" id="PTHR11803:SF39">
    <property type="entry name" value="2-IMINOBUTANOATE_2-IMINOPROPANOATE DEAMINASE"/>
    <property type="match status" value="1"/>
</dbReference>
<keyword evidence="2" id="KW-1185">Reference proteome</keyword>
<dbReference type="Gene3D" id="3.30.1330.40">
    <property type="entry name" value="RutC-like"/>
    <property type="match status" value="1"/>
</dbReference>
<dbReference type="OrthoDB" id="583118at2"/>
<organism evidence="1 2">
    <name type="scientific">Falsiroseomonas stagni DSM 19981</name>
    <dbReference type="NCBI Taxonomy" id="1123062"/>
    <lineage>
        <taxon>Bacteria</taxon>
        <taxon>Pseudomonadati</taxon>
        <taxon>Pseudomonadota</taxon>
        <taxon>Alphaproteobacteria</taxon>
        <taxon>Acetobacterales</taxon>
        <taxon>Roseomonadaceae</taxon>
        <taxon>Falsiroseomonas</taxon>
    </lineage>
</organism>